<comment type="similarity">
    <text evidence="4 16 18">Belongs to the MRE11/RAD32 family.</text>
</comment>
<feature type="domain" description="Mre11 DNA-binding" evidence="20">
    <location>
        <begin position="302"/>
        <end position="468"/>
    </location>
</feature>
<evidence type="ECO:0000256" key="10">
    <source>
        <dbReference type="ARBA" id="ARBA00022801"/>
    </source>
</evidence>
<evidence type="ECO:0000256" key="16">
    <source>
        <dbReference type="PIRNR" id="PIRNR000882"/>
    </source>
</evidence>
<dbReference type="PIRSF" id="PIRSF000882">
    <property type="entry name" value="DSB_repair_MRE11"/>
    <property type="match status" value="1"/>
</dbReference>
<evidence type="ECO:0000313" key="22">
    <source>
        <dbReference type="Proteomes" id="UP000314982"/>
    </source>
</evidence>
<dbReference type="Pfam" id="PF04152">
    <property type="entry name" value="Mre11_DNA_bind"/>
    <property type="match status" value="1"/>
</dbReference>
<evidence type="ECO:0000256" key="7">
    <source>
        <dbReference type="ARBA" id="ARBA00022723"/>
    </source>
</evidence>
<evidence type="ECO:0000256" key="6">
    <source>
        <dbReference type="ARBA" id="ARBA00022722"/>
    </source>
</evidence>
<protein>
    <recommendedName>
        <fullName evidence="16">Double-strand break repair protein</fullName>
    </recommendedName>
</protein>
<dbReference type="CDD" id="cd00840">
    <property type="entry name" value="MPP_Mre11_N"/>
    <property type="match status" value="1"/>
</dbReference>
<comment type="subcellular location">
    <subcellularLocation>
        <location evidence="3">Chromosome</location>
    </subcellularLocation>
    <subcellularLocation>
        <location evidence="2 16">Nucleus</location>
    </subcellularLocation>
</comment>
<dbReference type="GeneTree" id="ENSGT00390000017288"/>
<feature type="active site" description="Proton donor" evidence="17">
    <location>
        <position position="137"/>
    </location>
</feature>
<evidence type="ECO:0000256" key="18">
    <source>
        <dbReference type="RuleBase" id="RU003447"/>
    </source>
</evidence>
<dbReference type="GO" id="GO:0007095">
    <property type="term" value="P:mitotic G2 DNA damage checkpoint signaling"/>
    <property type="evidence" value="ECO:0007669"/>
    <property type="project" value="TreeGrafter"/>
</dbReference>
<proteinExistence type="inferred from homology"/>
<keyword evidence="7" id="KW-0479">Metal-binding</keyword>
<keyword evidence="15 16" id="KW-0469">Meiosis</keyword>
<dbReference type="GO" id="GO:0030145">
    <property type="term" value="F:manganese ion binding"/>
    <property type="evidence" value="ECO:0007669"/>
    <property type="project" value="UniProtKB-UniRule"/>
</dbReference>
<keyword evidence="14 16" id="KW-0539">Nucleus</keyword>
<dbReference type="InterPro" id="IPR004843">
    <property type="entry name" value="Calcineurin-like_PHP"/>
</dbReference>
<sequence length="601" mass="68872">MQNYNVTLVLRSVSRDDEDTFKILIATDIHLGYLEKDAVRGNDTFNTFDEILKCAKQNQVDFILLGGDLFHENKPSRRCLHSCISLLRKYCMGDTPILFDVLSDQAVNFSNSKFPWVNYQDENLNISIPVFSVHGNHDDPTGADGLCALDLLSSAGLVNHFGRSQSVERIEISPVLLQKGSTKLALYGIGSIPDERLYRMFVNNQVTMLRPKEDQDQWFNLFTIHQNRSKHGATNYIPEQFLDDFLDLVVWGHEHECLINPSRNEQRLFYVTQPGSSVATSLSPGEAVKKHIGLLRVKGRKMNLQKIPLHTVRQFFIQDLVLSEHPDLFNPDMPKVNQKVEAFCQEKVEAMIEEAERDRLGNPLTPEKPLIRLRVDYSGGFEAFNATRFSQKFVEQVANPKDVVHFIRQKEYKAKVKEDVDFGQLLSHSSTEGLRVEDLVKEYFQTAEKTVQLSLLTEQGMGKAVQEYVDKEEKDAIEELIRYQLEKTQRHLQQRGVLTEEEIDQEVRRRERGRGGGRHLQLTGVLTEEEIDQEVRRRGGRRLLEQRGVLTEEEIDKEVERGGGEGGRDLQQRGALTQEEIDQEVQGRWGEGVGTSSREEY</sequence>
<dbReference type="SMART" id="SM01347">
    <property type="entry name" value="Mre11_DNA_bind"/>
    <property type="match status" value="1"/>
</dbReference>
<dbReference type="GO" id="GO:0000014">
    <property type="term" value="F:single-stranded DNA endodeoxyribonuclease activity"/>
    <property type="evidence" value="ECO:0007669"/>
    <property type="project" value="TreeGrafter"/>
</dbReference>
<keyword evidence="22" id="KW-1185">Reference proteome</keyword>
<feature type="compositionally biased region" description="Basic and acidic residues" evidence="19">
    <location>
        <begin position="558"/>
        <end position="571"/>
    </location>
</feature>
<keyword evidence="6 16" id="KW-0540">Nuclease</keyword>
<dbReference type="PANTHER" id="PTHR10139:SF1">
    <property type="entry name" value="DOUBLE-STRAND BREAK REPAIR PROTEIN MRE11"/>
    <property type="match status" value="1"/>
</dbReference>
<dbReference type="InterPro" id="IPR038487">
    <property type="entry name" value="Mre11_capping_dom"/>
</dbReference>
<reference evidence="21" key="2">
    <citation type="submission" date="2025-08" db="UniProtKB">
        <authorList>
            <consortium name="Ensembl"/>
        </authorList>
    </citation>
    <scope>IDENTIFICATION</scope>
</reference>
<keyword evidence="11 16" id="KW-0269">Exonuclease</keyword>
<evidence type="ECO:0000313" key="21">
    <source>
        <dbReference type="Ensembl" id="ENSHHUP00000026583.1"/>
    </source>
</evidence>
<dbReference type="Gene3D" id="3.30.110.110">
    <property type="entry name" value="Mre11, capping domain"/>
    <property type="match status" value="1"/>
</dbReference>
<evidence type="ECO:0000256" key="12">
    <source>
        <dbReference type="ARBA" id="ARBA00023204"/>
    </source>
</evidence>
<dbReference type="Ensembl" id="ENSHHUT00000027632.1">
    <property type="protein sequence ID" value="ENSHHUP00000026583.1"/>
    <property type="gene ID" value="ENSHHUG00000016374.1"/>
</dbReference>
<evidence type="ECO:0000256" key="5">
    <source>
        <dbReference type="ARBA" id="ARBA00022454"/>
    </source>
</evidence>
<dbReference type="AlphaFoldDB" id="A0A4W5LL46"/>
<dbReference type="GO" id="GO:0030870">
    <property type="term" value="C:Mre11 complex"/>
    <property type="evidence" value="ECO:0007669"/>
    <property type="project" value="UniProtKB-UniRule"/>
</dbReference>
<dbReference type="Proteomes" id="UP000314982">
    <property type="component" value="Unassembled WGS sequence"/>
</dbReference>
<evidence type="ECO:0000256" key="14">
    <source>
        <dbReference type="ARBA" id="ARBA00023242"/>
    </source>
</evidence>
<keyword evidence="9 16" id="KW-0227">DNA damage</keyword>
<evidence type="ECO:0000256" key="4">
    <source>
        <dbReference type="ARBA" id="ARBA00009028"/>
    </source>
</evidence>
<keyword evidence="12 16" id="KW-0234">DNA repair</keyword>
<evidence type="ECO:0000256" key="3">
    <source>
        <dbReference type="ARBA" id="ARBA00004286"/>
    </source>
</evidence>
<dbReference type="InterPro" id="IPR007281">
    <property type="entry name" value="Mre11_DNA-bd"/>
</dbReference>
<name>A0A4W5LL46_9TELE</name>
<keyword evidence="8 16" id="KW-0255">Endonuclease</keyword>
<dbReference type="Pfam" id="PF00149">
    <property type="entry name" value="Metallophos"/>
    <property type="match status" value="1"/>
</dbReference>
<evidence type="ECO:0000256" key="1">
    <source>
        <dbReference type="ARBA" id="ARBA00001936"/>
    </source>
</evidence>
<dbReference type="InterPro" id="IPR029052">
    <property type="entry name" value="Metallo-depent_PP-like"/>
</dbReference>
<dbReference type="GO" id="GO:0006303">
    <property type="term" value="P:double-strand break repair via nonhomologous end joining"/>
    <property type="evidence" value="ECO:0007669"/>
    <property type="project" value="TreeGrafter"/>
</dbReference>
<evidence type="ECO:0000256" key="15">
    <source>
        <dbReference type="ARBA" id="ARBA00023254"/>
    </source>
</evidence>
<dbReference type="GO" id="GO:0000724">
    <property type="term" value="P:double-strand break repair via homologous recombination"/>
    <property type="evidence" value="ECO:0007669"/>
    <property type="project" value="TreeGrafter"/>
</dbReference>
<dbReference type="PANTHER" id="PTHR10139">
    <property type="entry name" value="DOUBLE-STRAND BREAK REPAIR PROTEIN MRE11"/>
    <property type="match status" value="1"/>
</dbReference>
<evidence type="ECO:0000256" key="8">
    <source>
        <dbReference type="ARBA" id="ARBA00022759"/>
    </source>
</evidence>
<dbReference type="Gene3D" id="3.60.21.10">
    <property type="match status" value="1"/>
</dbReference>
<reference evidence="22" key="1">
    <citation type="submission" date="2018-06" db="EMBL/GenBank/DDBJ databases">
        <title>Genome assembly of Danube salmon.</title>
        <authorList>
            <person name="Macqueen D.J."/>
            <person name="Gundappa M.K."/>
        </authorList>
    </citation>
    <scope>NUCLEOTIDE SEQUENCE [LARGE SCALE GENOMIC DNA]</scope>
</reference>
<evidence type="ECO:0000256" key="11">
    <source>
        <dbReference type="ARBA" id="ARBA00022839"/>
    </source>
</evidence>
<dbReference type="GO" id="GO:0008296">
    <property type="term" value="F:3'-5'-DNA exonuclease activity"/>
    <property type="evidence" value="ECO:0007669"/>
    <property type="project" value="InterPro"/>
</dbReference>
<evidence type="ECO:0000256" key="13">
    <source>
        <dbReference type="ARBA" id="ARBA00023211"/>
    </source>
</evidence>
<comment type="cofactor">
    <cofactor evidence="1 16">
        <name>Mn(2+)</name>
        <dbReference type="ChEBI" id="CHEBI:29035"/>
    </cofactor>
</comment>
<evidence type="ECO:0000256" key="17">
    <source>
        <dbReference type="PIRSR" id="PIRSR000882-1"/>
    </source>
</evidence>
<comment type="function">
    <text evidence="16">Core component of the MRN complex, which plays a central role in double-strand break (DSB) repair, DNA recombination, maintenance of telomere integrity and meiosis. The MRN complex is involved in the repair of DNA double-strand breaks (DSBs) via homologous recombination (HR), an error-free mechanism which primarily occurs during S and G2 phases. The complex (1) mediates the end resection of damaged DNA, which generates proper single-stranded DNA, a key initial steps in HR, and is (2) required for the recruitment of other repair factors and efficient activation of ATM and ATR upon DNA damage. Within the MRN complex, MRE11 possesses both single-strand endonuclease activity and double-strand-specific 3'-5' exonuclease activity. MRE11 first endonucleolytically cleaves the 5' strand at DNA DSB ends to prevent non-homologous end joining (NHEJ) and licence HR. It then generates a single-stranded DNA gap via 3' to 5' exonucleolytic degradation, which is required for single-strand invasion and recombination.</text>
</comment>
<keyword evidence="10 16" id="KW-0378">Hydrolase</keyword>
<dbReference type="GO" id="GO:0031573">
    <property type="term" value="P:mitotic intra-S DNA damage checkpoint signaling"/>
    <property type="evidence" value="ECO:0007669"/>
    <property type="project" value="TreeGrafter"/>
</dbReference>
<dbReference type="GO" id="GO:0000723">
    <property type="term" value="P:telomere maintenance"/>
    <property type="evidence" value="ECO:0007669"/>
    <property type="project" value="TreeGrafter"/>
</dbReference>
<dbReference type="GO" id="GO:0042138">
    <property type="term" value="P:meiotic DNA double-strand break formation"/>
    <property type="evidence" value="ECO:0007669"/>
    <property type="project" value="TreeGrafter"/>
</dbReference>
<dbReference type="InterPro" id="IPR041796">
    <property type="entry name" value="Mre11_N"/>
</dbReference>
<keyword evidence="5" id="KW-0158">Chromosome</keyword>
<evidence type="ECO:0000259" key="20">
    <source>
        <dbReference type="SMART" id="SM01347"/>
    </source>
</evidence>
<evidence type="ECO:0000256" key="2">
    <source>
        <dbReference type="ARBA" id="ARBA00004123"/>
    </source>
</evidence>
<dbReference type="GO" id="GO:0035861">
    <property type="term" value="C:site of double-strand break"/>
    <property type="evidence" value="ECO:0007669"/>
    <property type="project" value="TreeGrafter"/>
</dbReference>
<evidence type="ECO:0000256" key="9">
    <source>
        <dbReference type="ARBA" id="ARBA00022763"/>
    </source>
</evidence>
<dbReference type="SUPFAM" id="SSF56300">
    <property type="entry name" value="Metallo-dependent phosphatases"/>
    <property type="match status" value="1"/>
</dbReference>
<keyword evidence="13 16" id="KW-0464">Manganese</keyword>
<accession>A0A4W5LL46</accession>
<dbReference type="InterPro" id="IPR003701">
    <property type="entry name" value="Mre11"/>
</dbReference>
<dbReference type="FunFam" id="3.60.21.10:FF:000011">
    <property type="entry name" value="Double-strand break repair protein"/>
    <property type="match status" value="1"/>
</dbReference>
<organism evidence="21 22">
    <name type="scientific">Hucho hucho</name>
    <name type="common">huchen</name>
    <dbReference type="NCBI Taxonomy" id="62062"/>
    <lineage>
        <taxon>Eukaryota</taxon>
        <taxon>Metazoa</taxon>
        <taxon>Chordata</taxon>
        <taxon>Craniata</taxon>
        <taxon>Vertebrata</taxon>
        <taxon>Euteleostomi</taxon>
        <taxon>Actinopterygii</taxon>
        <taxon>Neopterygii</taxon>
        <taxon>Teleostei</taxon>
        <taxon>Protacanthopterygii</taxon>
        <taxon>Salmoniformes</taxon>
        <taxon>Salmonidae</taxon>
        <taxon>Salmoninae</taxon>
        <taxon>Hucho</taxon>
    </lineage>
</organism>
<feature type="region of interest" description="Disordered" evidence="19">
    <location>
        <begin position="554"/>
        <end position="601"/>
    </location>
</feature>
<dbReference type="GO" id="GO:0097552">
    <property type="term" value="P:mitochondrial double-strand break repair via homologous recombination"/>
    <property type="evidence" value="ECO:0007669"/>
    <property type="project" value="TreeGrafter"/>
</dbReference>
<evidence type="ECO:0000256" key="19">
    <source>
        <dbReference type="SAM" id="MobiDB-lite"/>
    </source>
</evidence>
<dbReference type="NCBIfam" id="TIGR00583">
    <property type="entry name" value="mre11"/>
    <property type="match status" value="1"/>
</dbReference>
<reference evidence="21" key="3">
    <citation type="submission" date="2025-09" db="UniProtKB">
        <authorList>
            <consortium name="Ensembl"/>
        </authorList>
    </citation>
    <scope>IDENTIFICATION</scope>
</reference>